<gene>
    <name evidence="9" type="ORF">Tco_1125595</name>
</gene>
<keyword evidence="3" id="KW-0808">Transferase</keyword>
<evidence type="ECO:0000313" key="10">
    <source>
        <dbReference type="Proteomes" id="UP001151760"/>
    </source>
</evidence>
<evidence type="ECO:0000256" key="6">
    <source>
        <dbReference type="ARBA" id="ARBA00023136"/>
    </source>
</evidence>
<dbReference type="Proteomes" id="UP001151760">
    <property type="component" value="Unassembled WGS sequence"/>
</dbReference>
<evidence type="ECO:0000256" key="4">
    <source>
        <dbReference type="ARBA" id="ARBA00022692"/>
    </source>
</evidence>
<evidence type="ECO:0000256" key="5">
    <source>
        <dbReference type="ARBA" id="ARBA00022989"/>
    </source>
</evidence>
<dbReference type="PANTHER" id="PTHR48040:SF12">
    <property type="entry name" value="ABC TRANSPORTER G FAMILY MEMBER 32-LIKE ISOFORM X1"/>
    <property type="match status" value="1"/>
</dbReference>
<keyword evidence="10" id="KW-1185">Reference proteome</keyword>
<keyword evidence="6" id="KW-0472">Membrane</keyword>
<proteinExistence type="predicted"/>
<keyword evidence="5" id="KW-1133">Transmembrane helix</keyword>
<dbReference type="Pfam" id="PF00862">
    <property type="entry name" value="GT-B_Sucrose_synth"/>
    <property type="match status" value="1"/>
</dbReference>
<name>A0ABQ5J9C9_9ASTR</name>
<evidence type="ECO:0000256" key="2">
    <source>
        <dbReference type="ARBA" id="ARBA00022676"/>
    </source>
</evidence>
<accession>A0ABQ5J9C9</accession>
<evidence type="ECO:0000259" key="8">
    <source>
        <dbReference type="Pfam" id="PF01061"/>
    </source>
</evidence>
<organism evidence="9 10">
    <name type="scientific">Tanacetum coccineum</name>
    <dbReference type="NCBI Taxonomy" id="301880"/>
    <lineage>
        <taxon>Eukaryota</taxon>
        <taxon>Viridiplantae</taxon>
        <taxon>Streptophyta</taxon>
        <taxon>Embryophyta</taxon>
        <taxon>Tracheophyta</taxon>
        <taxon>Spermatophyta</taxon>
        <taxon>Magnoliopsida</taxon>
        <taxon>eudicotyledons</taxon>
        <taxon>Gunneridae</taxon>
        <taxon>Pentapetalae</taxon>
        <taxon>asterids</taxon>
        <taxon>campanulids</taxon>
        <taxon>Asterales</taxon>
        <taxon>Asteraceae</taxon>
        <taxon>Asteroideae</taxon>
        <taxon>Anthemideae</taxon>
        <taxon>Anthemidinae</taxon>
        <taxon>Tanacetum</taxon>
    </lineage>
</organism>
<evidence type="ECO:0000313" key="9">
    <source>
        <dbReference type="EMBL" id="GJU09165.1"/>
    </source>
</evidence>
<dbReference type="EMBL" id="BQNB010021702">
    <property type="protein sequence ID" value="GJU09165.1"/>
    <property type="molecule type" value="Genomic_DNA"/>
</dbReference>
<evidence type="ECO:0000259" key="7">
    <source>
        <dbReference type="Pfam" id="PF00862"/>
    </source>
</evidence>
<dbReference type="PANTHER" id="PTHR48040">
    <property type="entry name" value="PLEIOTROPIC DRUG RESISTANCE PROTEIN 1-LIKE ISOFORM X1"/>
    <property type="match status" value="1"/>
</dbReference>
<comment type="caution">
    <text evidence="9">The sequence shown here is derived from an EMBL/GenBank/DDBJ whole genome shotgun (WGS) entry which is preliminary data.</text>
</comment>
<sequence length="597" mass="68636">MLTNSIEDLLLCLSQGLDLLHGVRICFSECLDLLCPLGADHWARKPVDGSQPLGDESLVEWALENENFDELVDLMREKNYVQVVRALNLIVEFLTDLSNGMKPGQSEIFDRIDFSLLPLVKNEIFFFTREDIRDIINSGPSLDCKVADVIKNGMWDWRAHLVCKFDALFIITPPCLIEGKADKVVWRNNMGRHKEFYVSAIWNDIRSGSDLIPWSRLACDEVLLVYINRGQERNLRTFQSRRRSLDEVCNLIKDVVRLRVMSLSLIPSAQVFDVAKIWNFHKGRLGNDFIDSMMHKGCYRYGFFIILVMANDLDGICVKMDLGLLLDIAIHLEYWELPRKSKIVATHNDSPDVLIWDAEAQPNHEYAIGCHSTDLIAMNHTDFNITSTFQEIAGRTGYAKNDKLRELVNLVVVGGDRRKESKDLEEQAQMKKIHKGSVYGISMRTKKESCRLPSRRKNLVKELSVPFDQQYNHPASLSTSSYGVKRSELFKASFNWQLLLMQRNSFIYVFKFVQLLCVFFQTILHHSIVDDGGLYLVELYFSMVIFLSNGFTEVPTIVAKLPVIYKHRDLHFYPCWIYTLPSWILSIPTSLIETGGI</sequence>
<feature type="domain" description="ABC-2 type transporter transmembrane" evidence="8">
    <location>
        <begin position="489"/>
        <end position="594"/>
    </location>
</feature>
<protein>
    <submittedName>
        <fullName evidence="9">ABC transporter G family member 32</fullName>
    </submittedName>
</protein>
<dbReference type="InterPro" id="IPR013525">
    <property type="entry name" value="ABC2_TM"/>
</dbReference>
<evidence type="ECO:0000256" key="1">
    <source>
        <dbReference type="ARBA" id="ARBA00004141"/>
    </source>
</evidence>
<keyword evidence="4" id="KW-0812">Transmembrane</keyword>
<dbReference type="Pfam" id="PF01061">
    <property type="entry name" value="ABC2_membrane"/>
    <property type="match status" value="1"/>
</dbReference>
<reference evidence="9" key="1">
    <citation type="journal article" date="2022" name="Int. J. Mol. Sci.">
        <title>Draft Genome of Tanacetum Coccineum: Genomic Comparison of Closely Related Tanacetum-Family Plants.</title>
        <authorList>
            <person name="Yamashiro T."/>
            <person name="Shiraishi A."/>
            <person name="Nakayama K."/>
            <person name="Satake H."/>
        </authorList>
    </citation>
    <scope>NUCLEOTIDE SEQUENCE</scope>
</reference>
<reference evidence="9" key="2">
    <citation type="submission" date="2022-01" db="EMBL/GenBank/DDBJ databases">
        <authorList>
            <person name="Yamashiro T."/>
            <person name="Shiraishi A."/>
            <person name="Satake H."/>
            <person name="Nakayama K."/>
        </authorList>
    </citation>
    <scope>NUCLEOTIDE SEQUENCE</scope>
</reference>
<comment type="subcellular location">
    <subcellularLocation>
        <location evidence="1">Membrane</location>
        <topology evidence="1">Multi-pass membrane protein</topology>
    </subcellularLocation>
</comment>
<dbReference type="InterPro" id="IPR000368">
    <property type="entry name" value="Sucrose_synth_GT-B1"/>
</dbReference>
<keyword evidence="2" id="KW-0328">Glycosyltransferase</keyword>
<feature type="domain" description="Sucrose synthase first GT-B" evidence="7">
    <location>
        <begin position="364"/>
        <end position="395"/>
    </location>
</feature>
<evidence type="ECO:0000256" key="3">
    <source>
        <dbReference type="ARBA" id="ARBA00022679"/>
    </source>
</evidence>